<dbReference type="PANTHER" id="PTHR42678:SF34">
    <property type="entry name" value="OS04G0183300 PROTEIN"/>
    <property type="match status" value="1"/>
</dbReference>
<evidence type="ECO:0000313" key="1">
    <source>
        <dbReference type="EMBL" id="EEA24326.1"/>
    </source>
</evidence>
<keyword evidence="2" id="KW-1185">Reference proteome</keyword>
<dbReference type="PhylomeDB" id="B6QFU1"/>
<protein>
    <submittedName>
        <fullName evidence="1">Uncharacterized protein</fullName>
    </submittedName>
</protein>
<dbReference type="OrthoDB" id="566138at2759"/>
<dbReference type="Gene3D" id="3.90.1300.10">
    <property type="entry name" value="Amidase signature (AS) domain"/>
    <property type="match status" value="2"/>
</dbReference>
<reference evidence="2" key="1">
    <citation type="journal article" date="2015" name="Genome Announc.">
        <title>Genome sequence of the AIDS-associated pathogen Penicillium marneffei (ATCC18224) and its near taxonomic relative Talaromyces stipitatus (ATCC10500).</title>
        <authorList>
            <person name="Nierman W.C."/>
            <person name="Fedorova-Abrams N.D."/>
            <person name="Andrianopoulos A."/>
        </authorList>
    </citation>
    <scope>NUCLEOTIDE SEQUENCE [LARGE SCALE GENOMIC DNA]</scope>
    <source>
        <strain evidence="2">ATCC 18224 / CBS 334.59 / QM 7333</strain>
    </source>
</reference>
<dbReference type="EMBL" id="DS995901">
    <property type="protein sequence ID" value="EEA24326.1"/>
    <property type="molecule type" value="Genomic_DNA"/>
</dbReference>
<dbReference type="Proteomes" id="UP000001294">
    <property type="component" value="Unassembled WGS sequence"/>
</dbReference>
<evidence type="ECO:0000313" key="2">
    <source>
        <dbReference type="Proteomes" id="UP000001294"/>
    </source>
</evidence>
<sequence>MTFDVITTTATALQRLLFQNKITSVQIVQYYFAQIDRHEPTLNALISPVPRDKILAIAATLDAERQISRSRRWGRMRSYSVILHGHGDIRLHRYALKPTVGIQYSTGLYYMTEFFDSPGPMAKSAADIRVLCEILLGRSFDMPTILNAWEGISVGFLDPKVWKMADDFCTQFEGTEEQMANEEEILLRFMSAYGEVAKPRPVPTL</sequence>
<accession>B6QFU1</accession>
<dbReference type="AlphaFoldDB" id="B6QFU1"/>
<gene>
    <name evidence="1" type="ORF">PMAA_083310</name>
</gene>
<organism evidence="1 2">
    <name type="scientific">Talaromyces marneffei (strain ATCC 18224 / CBS 334.59 / QM 7333)</name>
    <name type="common">Penicillium marneffei</name>
    <dbReference type="NCBI Taxonomy" id="441960"/>
    <lineage>
        <taxon>Eukaryota</taxon>
        <taxon>Fungi</taxon>
        <taxon>Dikarya</taxon>
        <taxon>Ascomycota</taxon>
        <taxon>Pezizomycotina</taxon>
        <taxon>Eurotiomycetes</taxon>
        <taxon>Eurotiomycetidae</taxon>
        <taxon>Eurotiales</taxon>
        <taxon>Trichocomaceae</taxon>
        <taxon>Talaromyces</taxon>
        <taxon>Talaromyces sect. Talaromyces</taxon>
    </lineage>
</organism>
<dbReference type="PANTHER" id="PTHR42678">
    <property type="entry name" value="AMIDASE"/>
    <property type="match status" value="1"/>
</dbReference>
<proteinExistence type="predicted"/>
<dbReference type="HOGENOM" id="CLU_1337906_0_0_1"/>
<dbReference type="SUPFAM" id="SSF75304">
    <property type="entry name" value="Amidase signature (AS) enzymes"/>
    <property type="match status" value="1"/>
</dbReference>
<dbReference type="InterPro" id="IPR036928">
    <property type="entry name" value="AS_sf"/>
</dbReference>
<name>B6QFU1_TALMQ</name>
<dbReference type="STRING" id="441960.B6QFU1"/>
<dbReference type="VEuPathDB" id="FungiDB:PMAA_083310"/>